<dbReference type="Pfam" id="PF04108">
    <property type="entry name" value="ATG17_like"/>
    <property type="match status" value="1"/>
</dbReference>
<dbReference type="GO" id="GO:0034727">
    <property type="term" value="P:piecemeal microautophagy of the nucleus"/>
    <property type="evidence" value="ECO:0007669"/>
    <property type="project" value="TreeGrafter"/>
</dbReference>
<evidence type="ECO:0000256" key="1">
    <source>
        <dbReference type="ARBA" id="ARBA00006259"/>
    </source>
</evidence>
<evidence type="ECO:0000256" key="5">
    <source>
        <dbReference type="ARBA" id="ARBA00023136"/>
    </source>
</evidence>
<keyword evidence="3 6" id="KW-0963">Cytoplasm</keyword>
<evidence type="ECO:0000256" key="2">
    <source>
        <dbReference type="ARBA" id="ARBA00013806"/>
    </source>
</evidence>
<name>A0A420I456_9PEZI</name>
<dbReference type="GO" id="GO:0000422">
    <property type="term" value="P:autophagy of mitochondrion"/>
    <property type="evidence" value="ECO:0007669"/>
    <property type="project" value="TreeGrafter"/>
</dbReference>
<evidence type="ECO:0000256" key="4">
    <source>
        <dbReference type="ARBA" id="ARBA00023006"/>
    </source>
</evidence>
<protein>
    <recommendedName>
        <fullName evidence="2 6">Autophagy-related protein 17</fullName>
    </recommendedName>
</protein>
<comment type="function">
    <text evidence="6">Autophagy-specific protein that functions in response to autophagy-inducing signals as a scaffold to recruit other ATG proteins to organize preautophagosomal structure (PAS) formation. Modulates the timing and magnitude of the autophagy response, such as the size of the sequestering vesicles. Plays particularly a role in pexophagy and nucleophagy.</text>
</comment>
<dbReference type="InterPro" id="IPR045326">
    <property type="entry name" value="ATG17-like_dom"/>
</dbReference>
<dbReference type="AlphaFoldDB" id="A0A420I456"/>
<dbReference type="GO" id="GO:1990316">
    <property type="term" value="C:Atg1/ULK1 kinase complex"/>
    <property type="evidence" value="ECO:0007669"/>
    <property type="project" value="TreeGrafter"/>
</dbReference>
<dbReference type="PANTHER" id="PTHR28005:SF1">
    <property type="entry name" value="AUTOPHAGY-RELATED PROTEIN 17"/>
    <property type="match status" value="1"/>
</dbReference>
<dbReference type="STRING" id="62708.A0A420I456"/>
<organism evidence="9 10">
    <name type="scientific">Golovinomyces cichoracearum</name>
    <dbReference type="NCBI Taxonomy" id="62708"/>
    <lineage>
        <taxon>Eukaryota</taxon>
        <taxon>Fungi</taxon>
        <taxon>Dikarya</taxon>
        <taxon>Ascomycota</taxon>
        <taxon>Pezizomycotina</taxon>
        <taxon>Leotiomycetes</taxon>
        <taxon>Erysiphales</taxon>
        <taxon>Erysiphaceae</taxon>
        <taxon>Golovinomyces</taxon>
    </lineage>
</organism>
<evidence type="ECO:0000256" key="6">
    <source>
        <dbReference type="RuleBase" id="RU368080"/>
    </source>
</evidence>
<dbReference type="EMBL" id="MCBQ01013268">
    <property type="protein sequence ID" value="RKF64422.1"/>
    <property type="molecule type" value="Genomic_DNA"/>
</dbReference>
<dbReference type="GO" id="GO:0000045">
    <property type="term" value="P:autophagosome assembly"/>
    <property type="evidence" value="ECO:0007669"/>
    <property type="project" value="TreeGrafter"/>
</dbReference>
<dbReference type="GO" id="GO:0034045">
    <property type="term" value="C:phagophore assembly site membrane"/>
    <property type="evidence" value="ECO:0007669"/>
    <property type="project" value="UniProtKB-SubCell"/>
</dbReference>
<evidence type="ECO:0000259" key="8">
    <source>
        <dbReference type="Pfam" id="PF04108"/>
    </source>
</evidence>
<evidence type="ECO:0000313" key="9">
    <source>
        <dbReference type="EMBL" id="RKF64422.1"/>
    </source>
</evidence>
<feature type="region of interest" description="Disordered" evidence="7">
    <location>
        <begin position="1"/>
        <end position="20"/>
    </location>
</feature>
<accession>A0A420I456</accession>
<comment type="caution">
    <text evidence="9">The sequence shown here is derived from an EMBL/GenBank/DDBJ whole genome shotgun (WGS) entry which is preliminary data.</text>
</comment>
<evidence type="ECO:0000256" key="3">
    <source>
        <dbReference type="ARBA" id="ARBA00022490"/>
    </source>
</evidence>
<comment type="subcellular location">
    <subcellularLocation>
        <location evidence="6">Cytoplasm</location>
    </subcellularLocation>
    <subcellularLocation>
        <location evidence="6">Preautophagosomal structure membrane</location>
        <topology evidence="6">Peripheral membrane protein</topology>
    </subcellularLocation>
</comment>
<feature type="domain" description="Autophagy protein ATG17-like" evidence="8">
    <location>
        <begin position="41"/>
        <end position="442"/>
    </location>
</feature>
<proteinExistence type="inferred from homology"/>
<dbReference type="GO" id="GO:0030295">
    <property type="term" value="F:protein kinase activator activity"/>
    <property type="evidence" value="ECO:0007669"/>
    <property type="project" value="TreeGrafter"/>
</dbReference>
<evidence type="ECO:0000313" key="10">
    <source>
        <dbReference type="Proteomes" id="UP000283383"/>
    </source>
</evidence>
<dbReference type="Proteomes" id="UP000283383">
    <property type="component" value="Unassembled WGS sequence"/>
</dbReference>
<keyword evidence="10" id="KW-1185">Reference proteome</keyword>
<dbReference type="GO" id="GO:0060090">
    <property type="term" value="F:molecular adaptor activity"/>
    <property type="evidence" value="ECO:0007669"/>
    <property type="project" value="TreeGrafter"/>
</dbReference>
<evidence type="ECO:0000256" key="7">
    <source>
        <dbReference type="SAM" id="MobiDB-lite"/>
    </source>
</evidence>
<reference evidence="9 10" key="1">
    <citation type="journal article" date="2018" name="BMC Genomics">
        <title>Comparative genome analyses reveal sequence features reflecting distinct modes of host-adaptation between dicot and monocot powdery mildew.</title>
        <authorList>
            <person name="Wu Y."/>
            <person name="Ma X."/>
            <person name="Pan Z."/>
            <person name="Kale S.D."/>
            <person name="Song Y."/>
            <person name="King H."/>
            <person name="Zhang Q."/>
            <person name="Presley C."/>
            <person name="Deng X."/>
            <person name="Wei C.I."/>
            <person name="Xiao S."/>
        </authorList>
    </citation>
    <scope>NUCLEOTIDE SEQUENCE [LARGE SCALE GENOMIC DNA]</scope>
    <source>
        <strain evidence="9">UMSG3</strain>
    </source>
</reference>
<dbReference type="PANTHER" id="PTHR28005">
    <property type="entry name" value="AUTOPHAGY-RELATED PROTEIN 17"/>
    <property type="match status" value="1"/>
</dbReference>
<keyword evidence="4 6" id="KW-0072">Autophagy</keyword>
<comment type="similarity">
    <text evidence="1 6">Belongs to the ATG17 family.</text>
</comment>
<keyword evidence="5" id="KW-0472">Membrane</keyword>
<sequence>MSTSSRTSQRQPSPSLPAQSMTQCDISLDTLVSHLLAAKLSLASYDAVSRAKEIVISARRALEDCAVVTARTSFLQKGISQQMKTLRKFRTGITVIYDNCQKEFKNVIWALDSANERLEATMETLRSTLVEAAFRPEDEEPRCLLDFVDEQGVETLRDTLKENIRKAKAAQTEFDSAILSYDDDLHALKTSLITPLTPRSISEQSLITPYHLRSLESHAQQMVDLLESLIKHFDLCVTAIRNTEGGTAAVRKATSSHHLGEDVLSVSGVRTPDNLLVDEEPISDEDLQEILGILEKDAAQVDDAVMELQGLLADMEIKHQAILDFVASLNTAYEKTTRAYQMLELVGLRLRSYIFASHDFRIRWYETKSKIHSQISELESIRLFYESYYNSYDSLILEVHRRKLCQDKAQNILNKASDELNRICQSDFREREEFCADVGEYLPLDLWPGISDVAPHWKFIRVDSGNNNQIPSMSPGVVERAAKRTRQRQMAEVRIGFLERNDQNSV</sequence>
<dbReference type="InterPro" id="IPR007240">
    <property type="entry name" value="Atg17"/>
</dbReference>
<gene>
    <name evidence="9" type="ORF">GcM3_132014</name>
</gene>
<feature type="compositionally biased region" description="Low complexity" evidence="7">
    <location>
        <begin position="1"/>
        <end position="13"/>
    </location>
</feature>